<proteinExistence type="predicted"/>
<evidence type="ECO:0000313" key="3">
    <source>
        <dbReference type="EMBL" id="PVU99115.1"/>
    </source>
</evidence>
<evidence type="ECO:0000313" key="2">
    <source>
        <dbReference type="EMBL" id="PVU90647.1"/>
    </source>
</evidence>
<dbReference type="AlphaFoldDB" id="A0A2T9Z3E5"/>
<organism evidence="3 4">
    <name type="scientific">Furculomyces boomerangus</name>
    <dbReference type="NCBI Taxonomy" id="61424"/>
    <lineage>
        <taxon>Eukaryota</taxon>
        <taxon>Fungi</taxon>
        <taxon>Fungi incertae sedis</taxon>
        <taxon>Zoopagomycota</taxon>
        <taxon>Kickxellomycotina</taxon>
        <taxon>Harpellomycetes</taxon>
        <taxon>Harpellales</taxon>
        <taxon>Harpellaceae</taxon>
        <taxon>Furculomyces</taxon>
    </lineage>
</organism>
<feature type="compositionally biased region" description="Acidic residues" evidence="1">
    <location>
        <begin position="86"/>
        <end position="96"/>
    </location>
</feature>
<comment type="caution">
    <text evidence="3">The sequence shown here is derived from an EMBL/GenBank/DDBJ whole genome shotgun (WGS) entry which is preliminary data.</text>
</comment>
<dbReference type="EMBL" id="MBFT01000051">
    <property type="protein sequence ID" value="PVU99115.1"/>
    <property type="molecule type" value="Genomic_DNA"/>
</dbReference>
<dbReference type="GO" id="GO:0042729">
    <property type="term" value="C:DASH complex"/>
    <property type="evidence" value="ECO:0007669"/>
    <property type="project" value="InterPro"/>
</dbReference>
<dbReference type="EMBL" id="MBFT01000470">
    <property type="protein sequence ID" value="PVU90647.1"/>
    <property type="molecule type" value="Genomic_DNA"/>
</dbReference>
<keyword evidence="4" id="KW-1185">Reference proteome</keyword>
<dbReference type="InterPro" id="IPR013958">
    <property type="entry name" value="DASH_Dad1"/>
</dbReference>
<dbReference type="Proteomes" id="UP000245699">
    <property type="component" value="Unassembled WGS sequence"/>
</dbReference>
<gene>
    <name evidence="3" type="ORF">BB559_000984</name>
    <name evidence="2" type="ORF">BB559_004515</name>
</gene>
<dbReference type="Pfam" id="PF08649">
    <property type="entry name" value="DASH_Dad1"/>
    <property type="match status" value="1"/>
</dbReference>
<dbReference type="GO" id="GO:0072686">
    <property type="term" value="C:mitotic spindle"/>
    <property type="evidence" value="ECO:0007669"/>
    <property type="project" value="InterPro"/>
</dbReference>
<evidence type="ECO:0000313" key="4">
    <source>
        <dbReference type="Proteomes" id="UP000245699"/>
    </source>
</evidence>
<evidence type="ECO:0000256" key="1">
    <source>
        <dbReference type="SAM" id="MobiDB-lite"/>
    </source>
</evidence>
<sequence length="138" mass="16000">MQKDNNHSSTFKLEREILQKSIRKNLEDLVDGIDQTCSSLESILMLGSKLHNVSVLWEKFGTIMGPPKLSKQTSYTKTKETQLEFENSDTEIDNENPDVYRKNQEIESELGSNNVYSPNIDDKLDYSMQDEFFRVDQI</sequence>
<reference evidence="3 4" key="1">
    <citation type="journal article" date="2018" name="MBio">
        <title>Comparative Genomics Reveals the Core Gene Toolbox for the Fungus-Insect Symbiosis.</title>
        <authorList>
            <person name="Wang Y."/>
            <person name="Stata M."/>
            <person name="Wang W."/>
            <person name="Stajich J.E."/>
            <person name="White M.M."/>
            <person name="Moncalvo J.M."/>
        </authorList>
    </citation>
    <scope>NUCLEOTIDE SEQUENCE [LARGE SCALE GENOMIC DNA]</scope>
    <source>
        <strain evidence="3 4">AUS-77-4</strain>
    </source>
</reference>
<protein>
    <submittedName>
        <fullName evidence="3">Uncharacterized protein</fullName>
    </submittedName>
</protein>
<accession>A0A2T9Z3E5</accession>
<name>A0A2T9Z3E5_9FUNG</name>
<feature type="region of interest" description="Disordered" evidence="1">
    <location>
        <begin position="68"/>
        <end position="98"/>
    </location>
</feature>